<organism evidence="1 2">
    <name type="scientific">Naganishia adeliensis</name>
    <dbReference type="NCBI Taxonomy" id="92952"/>
    <lineage>
        <taxon>Eukaryota</taxon>
        <taxon>Fungi</taxon>
        <taxon>Dikarya</taxon>
        <taxon>Basidiomycota</taxon>
        <taxon>Agaricomycotina</taxon>
        <taxon>Tremellomycetes</taxon>
        <taxon>Filobasidiales</taxon>
        <taxon>Filobasidiaceae</taxon>
        <taxon>Naganishia</taxon>
    </lineage>
</organism>
<proteinExistence type="predicted"/>
<sequence length="375" mass="41078">MQRTLLPLRYQCLLPRTLPRHLAFPRPIHTSRPLRAKYERFGGPGGGRFPPRLEPPPSNGGNGGQGFLNSNNPIVLRLKRRFGGDRGLVIAGIGLGGAGIYYIAHLERVPETGRLRFIDVSEAQETAMGLQVQQETLAEYSNALLSPYHPTSKRVREVARRVVEANGLGKMKDSGLMTSLPKISIWGGGEEEGLFGAGDEGVATLSRGGEKRKDIEWEVYVIKDDATKNAFVLPGGKIFVFTGILPVCKNDDGLASVLGHVRPLCLSPSERMLMCKKRLPNSRKAESEADHIGVQLMSVWSRMSETEKTSGLGGKAASVDFMSTHPANEKRIKALEKWMPEALDIRAASPCGDTTSQFEAFREHLPLGQTGRVWA</sequence>
<reference evidence="1" key="1">
    <citation type="submission" date="2023-04" db="EMBL/GenBank/DDBJ databases">
        <title>Draft Genome sequencing of Naganishia species isolated from polar environments using Oxford Nanopore Technology.</title>
        <authorList>
            <person name="Leo P."/>
            <person name="Venkateswaran K."/>
        </authorList>
    </citation>
    <scope>NUCLEOTIDE SEQUENCE</scope>
    <source>
        <strain evidence="1">MNA-CCFEE 5262</strain>
    </source>
</reference>
<accession>A0ACC2V0Q5</accession>
<keyword evidence="2" id="KW-1185">Reference proteome</keyword>
<name>A0ACC2V0Q5_9TREE</name>
<dbReference type="Proteomes" id="UP001230649">
    <property type="component" value="Unassembled WGS sequence"/>
</dbReference>
<evidence type="ECO:0000313" key="1">
    <source>
        <dbReference type="EMBL" id="KAJ9092520.1"/>
    </source>
</evidence>
<comment type="caution">
    <text evidence="1">The sequence shown here is derived from an EMBL/GenBank/DDBJ whole genome shotgun (WGS) entry which is preliminary data.</text>
</comment>
<protein>
    <submittedName>
        <fullName evidence="1">Uncharacterized protein</fullName>
    </submittedName>
</protein>
<gene>
    <name evidence="1" type="ORF">QFC20_007333</name>
</gene>
<dbReference type="EMBL" id="JASBWS010000171">
    <property type="protein sequence ID" value="KAJ9092520.1"/>
    <property type="molecule type" value="Genomic_DNA"/>
</dbReference>
<evidence type="ECO:0000313" key="2">
    <source>
        <dbReference type="Proteomes" id="UP001230649"/>
    </source>
</evidence>